<feature type="chain" id="PRO_5015677897" description="Thioredoxin domain-containing protein" evidence="1">
    <location>
        <begin position="27"/>
        <end position="877"/>
    </location>
</feature>
<sequence>MNTFSRTSISLLVLACANIAALPAMGQDQPASNDQIVELNAKLEKANSSASAARKKLALRRVIREIETLLEKNATSPSRFEILHVLFRSQQMLVSVDNSAANRKSFLATCEMLAAAPNEYAALRLDADLLLTQAKSARKGADSHARSDALRPLVKRYQDTAVEAKVVRIAMIMALEFGNTKLVNDLRKIVAERFPGDMDLINFQREKLAGQVFGAPFIGTFQRVNGKSMRFPMDFLGTTTVLYFWSKEDKGLEDLKALATDWKKAKVEHKAAGRFQFISMNMDDLPDAGEAILRKHGLDWQALKMPKGQDNPIYQTYVKRDTPTLLTISPTGYSAIYQSGGRSNRTYERRLQSMLASQWAKARYTSQLQSIFSGEFLIMSSNGDFDPSAPPEYKSISSETVTPLPRTAASVPEDTLRAIQACFTAAPERYNTPYDQVIAGYKKADALCLEAIAAHPKAPDLWIVRNRRITALMGLWKVDSDQNAFDSAVAESKSAIEGSFPPGTDVVARLCLARQDLRAPEADPKVIIQNFVKAAGGQQASGPALTAASLLALDTGDRLLYDQYRRTFLDKHADNPTMWTATAFLLDRYHRYRQYHPPYGAGWTYGRRQGYFMSIGTPEDAKRSFSTEFKTLDGTTVKIPESSNGKWTVISFIPTAAGNGYFQRYASFSASRALKDVNLINAVLDDDADTARKLLEEKKVKEKNKPDTTPTLLVPNGMQNPLVQKLGIVPGVNILILRPDGTIAAALNGLAMSYQKGTIIQNIIEAEDEKIVDEAIAKGDLKEAKRLAFIHAPLKQVKPENAPRNWKPIKIAVPHLRSRAKVYLALGKLEAAFADAEKAYLAVNIKAGHISMRTEDLEETEALKDTISAALKQPESE</sequence>
<proteinExistence type="predicted"/>
<evidence type="ECO:0008006" key="4">
    <source>
        <dbReference type="Google" id="ProtNLM"/>
    </source>
</evidence>
<comment type="caution">
    <text evidence="2">The sequence shown here is derived from an EMBL/GenBank/DDBJ whole genome shotgun (WGS) entry which is preliminary data.</text>
</comment>
<dbReference type="Proteomes" id="UP000239907">
    <property type="component" value="Unassembled WGS sequence"/>
</dbReference>
<dbReference type="EMBL" id="MQWA01000001">
    <property type="protein sequence ID" value="PQJ29438.1"/>
    <property type="molecule type" value="Genomic_DNA"/>
</dbReference>
<dbReference type="Gene3D" id="3.40.30.10">
    <property type="entry name" value="Glutaredoxin"/>
    <property type="match status" value="2"/>
</dbReference>
<protein>
    <recommendedName>
        <fullName evidence="4">Thioredoxin domain-containing protein</fullName>
    </recommendedName>
</protein>
<accession>A0A2S7U368</accession>
<evidence type="ECO:0000313" key="3">
    <source>
        <dbReference type="Proteomes" id="UP000239907"/>
    </source>
</evidence>
<organism evidence="2 3">
    <name type="scientific">Rubritalea profundi</name>
    <dbReference type="NCBI Taxonomy" id="1658618"/>
    <lineage>
        <taxon>Bacteria</taxon>
        <taxon>Pseudomonadati</taxon>
        <taxon>Verrucomicrobiota</taxon>
        <taxon>Verrucomicrobiia</taxon>
        <taxon>Verrucomicrobiales</taxon>
        <taxon>Rubritaleaceae</taxon>
        <taxon>Rubritalea</taxon>
    </lineage>
</organism>
<feature type="signal peptide" evidence="1">
    <location>
        <begin position="1"/>
        <end position="26"/>
    </location>
</feature>
<reference evidence="2 3" key="1">
    <citation type="submission" date="2016-12" db="EMBL/GenBank/DDBJ databases">
        <title>Study of bacterial adaptation to deep sea.</title>
        <authorList>
            <person name="Song J."/>
            <person name="Yoshizawa S."/>
            <person name="Kogure K."/>
        </authorList>
    </citation>
    <scope>NUCLEOTIDE SEQUENCE [LARGE SCALE GENOMIC DNA]</scope>
    <source>
        <strain evidence="2 3">SAORIC-165</strain>
    </source>
</reference>
<evidence type="ECO:0000313" key="2">
    <source>
        <dbReference type="EMBL" id="PQJ29438.1"/>
    </source>
</evidence>
<dbReference type="RefSeq" id="WP_105043937.1">
    <property type="nucleotide sequence ID" value="NZ_MQWA01000001.1"/>
</dbReference>
<dbReference type="AlphaFoldDB" id="A0A2S7U368"/>
<gene>
    <name evidence="2" type="ORF">BSZ32_13705</name>
</gene>
<keyword evidence="3" id="KW-1185">Reference proteome</keyword>
<evidence type="ECO:0000256" key="1">
    <source>
        <dbReference type="SAM" id="SignalP"/>
    </source>
</evidence>
<keyword evidence="1" id="KW-0732">Signal</keyword>
<dbReference type="OrthoDB" id="206859at2"/>
<name>A0A2S7U368_9BACT</name>